<dbReference type="Proteomes" id="UP000595437">
    <property type="component" value="Chromosome 2"/>
</dbReference>
<dbReference type="InterPro" id="IPR036770">
    <property type="entry name" value="Ankyrin_rpt-contain_sf"/>
</dbReference>
<evidence type="ECO:0000313" key="1">
    <source>
        <dbReference type="EMBL" id="QQP58559.1"/>
    </source>
</evidence>
<name>A0A7T8KMA3_CALRO</name>
<gene>
    <name evidence="1" type="ORF">FKW44_003924</name>
</gene>
<dbReference type="AlphaFoldDB" id="A0A7T8KMA3"/>
<dbReference type="OrthoDB" id="6332692at2759"/>
<dbReference type="Gene3D" id="1.25.40.20">
    <property type="entry name" value="Ankyrin repeat-containing domain"/>
    <property type="match status" value="1"/>
</dbReference>
<feature type="non-terminal residue" evidence="1">
    <location>
        <position position="1"/>
    </location>
</feature>
<organism evidence="1 2">
    <name type="scientific">Caligus rogercresseyi</name>
    <name type="common">Sea louse</name>
    <dbReference type="NCBI Taxonomy" id="217165"/>
    <lineage>
        <taxon>Eukaryota</taxon>
        <taxon>Metazoa</taxon>
        <taxon>Ecdysozoa</taxon>
        <taxon>Arthropoda</taxon>
        <taxon>Crustacea</taxon>
        <taxon>Multicrustacea</taxon>
        <taxon>Hexanauplia</taxon>
        <taxon>Copepoda</taxon>
        <taxon>Siphonostomatoida</taxon>
        <taxon>Caligidae</taxon>
        <taxon>Caligus</taxon>
    </lineage>
</organism>
<feature type="non-terminal residue" evidence="1">
    <location>
        <position position="50"/>
    </location>
</feature>
<evidence type="ECO:0000313" key="2">
    <source>
        <dbReference type="Proteomes" id="UP000595437"/>
    </source>
</evidence>
<protein>
    <submittedName>
        <fullName evidence="1">Uncharacterized protein</fullName>
    </submittedName>
</protein>
<dbReference type="EMBL" id="CP045891">
    <property type="protein sequence ID" value="QQP58559.1"/>
    <property type="molecule type" value="Genomic_DNA"/>
</dbReference>
<proteinExistence type="predicted"/>
<keyword evidence="2" id="KW-1185">Reference proteome</keyword>
<dbReference type="SUPFAM" id="SSF48403">
    <property type="entry name" value="Ankyrin repeat"/>
    <property type="match status" value="1"/>
</dbReference>
<sequence>DARNGDLAGLKKKMRNSFFKKIEDVNQRDERNCNPLHYAAKNSHLPMIKY</sequence>
<accession>A0A7T8KMA3</accession>
<reference evidence="2" key="1">
    <citation type="submission" date="2021-01" db="EMBL/GenBank/DDBJ databases">
        <title>Caligus Genome Assembly.</title>
        <authorList>
            <person name="Gallardo-Escarate C."/>
        </authorList>
    </citation>
    <scope>NUCLEOTIDE SEQUENCE [LARGE SCALE GENOMIC DNA]</scope>
</reference>